<gene>
    <name evidence="5" type="ORF">MAR_022530</name>
</gene>
<evidence type="ECO:0000256" key="1">
    <source>
        <dbReference type="ARBA" id="ARBA00022574"/>
    </source>
</evidence>
<keyword evidence="6" id="KW-1185">Reference proteome</keyword>
<evidence type="ECO:0000256" key="3">
    <source>
        <dbReference type="PROSITE-ProRule" id="PRU00221"/>
    </source>
</evidence>
<dbReference type="CDD" id="cd00200">
    <property type="entry name" value="WD40"/>
    <property type="match status" value="1"/>
</dbReference>
<dbReference type="InterPro" id="IPR036322">
    <property type="entry name" value="WD40_repeat_dom_sf"/>
</dbReference>
<dbReference type="InterPro" id="IPR019775">
    <property type="entry name" value="WD40_repeat_CS"/>
</dbReference>
<name>A0ABY7DKA8_MYAAR</name>
<keyword evidence="1 3" id="KW-0853">WD repeat</keyword>
<dbReference type="InterPro" id="IPR020472">
    <property type="entry name" value="WD40_PAC1"/>
</dbReference>
<feature type="repeat" description="WD" evidence="3">
    <location>
        <begin position="560"/>
        <end position="602"/>
    </location>
</feature>
<dbReference type="SMART" id="SM00320">
    <property type="entry name" value="WD40"/>
    <property type="match status" value="9"/>
</dbReference>
<evidence type="ECO:0000256" key="4">
    <source>
        <dbReference type="SAM" id="MobiDB-lite"/>
    </source>
</evidence>
<dbReference type="PROSITE" id="PS00678">
    <property type="entry name" value="WD_REPEATS_1"/>
    <property type="match status" value="2"/>
</dbReference>
<dbReference type="Proteomes" id="UP001164746">
    <property type="component" value="Chromosome 3"/>
</dbReference>
<feature type="repeat" description="WD" evidence="3">
    <location>
        <begin position="53"/>
        <end position="95"/>
    </location>
</feature>
<dbReference type="EMBL" id="CP111014">
    <property type="protein sequence ID" value="WAQ98157.1"/>
    <property type="molecule type" value="Genomic_DNA"/>
</dbReference>
<feature type="region of interest" description="Disordered" evidence="4">
    <location>
        <begin position="173"/>
        <end position="194"/>
    </location>
</feature>
<dbReference type="PANTHER" id="PTHR44464">
    <property type="entry name" value="WD REPEAT-CONTAINING PROTEIN 17"/>
    <property type="match status" value="1"/>
</dbReference>
<dbReference type="InterPro" id="IPR001680">
    <property type="entry name" value="WD40_rpt"/>
</dbReference>
<dbReference type="PROSITE" id="PS50294">
    <property type="entry name" value="WD_REPEATS_REGION"/>
    <property type="match status" value="3"/>
</dbReference>
<sequence length="1178" mass="130510">MVKQVGLLAAGCQPWNGEVCAASSDRFAYCATLAIYVYQLDPKYNQFRLISILSEHKKTISAISLNPRNIDILASASYENKIIIWDVSKQRPLAVYKNTKFPPIALDWNFLHGEALTFIGARSSLFLWHYISPDQISSLKDSGKYSSDVLCFKWHPKLLEKVVFGHRDGSISFSTSGGKSHRHELRPEDDEDEDRQVEDSVMALTWDPLSTEYLLVSNLISGVRLVDSGSISVIMSFQLPSAAARVKTLAWIHTAPGMFLTGDSKSGILRIWNVSKTTPVENIKVKKTGFHAMAVICDRPSNKALTKMTPANQQSSTSPAQAPSMVNSSHFALPPARVVSTFSDGGVGLYDIGRRKWEFLREQSHIETIFDCKFCPNDANILATGSFDGTIKTWDTTSFTCTSPGNEGIIYTISWAPSDLNCIVGGTSKKGVFIWDIAKGRIIKRFDEHGTNSVFTVVWSKKDSRRIMSVGADGLCVIRQVDGEVLQKYKHPAAVYGCDWCPHNKDMLATGCEDGKVRVFYSATSNDQPLKVFSGHTAKVFHVNTVRIWDYSEDACLREMKGHKGPVRGLLWNSEIPYLLASGSWDSCICLWDIRSGVCLYTLHDHGADVYGLTSHPSRPFILASSSRDSTASAGTDNLWELVAVETGLDDSMLSSNYSKGIMHVKHLVKFTSSEAQELEMSRLTKTVVGVGKGSREDRLKHAADLHLQAGNLQRYCELTVELGQWERALAVAPGVSHGYWKSLCNRYSECLVQEESDLAPVFCTASGAIQTLVNFYQVRGQMQEAVLATQVACEGSSNIDRTEVKGQTSNGLEPSKEQQQLVHSAVKAWSEWYLWNGDPVSAACCLLAVSDHQGAMSRLLQGNELELAVAMGTVLGGVDSLLHTAIELLSRRCERLGKWYLAIDLLLRVPDSKRLLAMCCARCSGSEEERNTLYQRAQLPCVDECLQEAQRLKRQSDMFECVMYYLLSQSPELGLDLGVDFVHKQMKGDGWTADTVFPMLQLLGCVRTEVLQTHRKKCELLSYSFYIGALMAIRREYHSIVGALFKFTLGMLASAGSVEFAVPHEKIASQYAAWQAAYNNRQRDKIAVDRIPTDLKSVYDTLLHRAGTETSPAHIGGMGVASAHLPSHSDIHLSCLTQSRIQGLPYFLEDCKSTVSHSEALMWAKVCPFSPLATAIK</sequence>
<dbReference type="PRINTS" id="PR00320">
    <property type="entry name" value="GPROTEINBRPT"/>
</dbReference>
<dbReference type="InterPro" id="IPR015943">
    <property type="entry name" value="WD40/YVTN_repeat-like_dom_sf"/>
</dbReference>
<dbReference type="PROSITE" id="PS50082">
    <property type="entry name" value="WD_REPEATS_2"/>
    <property type="match status" value="3"/>
</dbReference>
<dbReference type="Gene3D" id="2.130.10.10">
    <property type="entry name" value="YVTN repeat-like/Quinoprotein amine dehydrogenase"/>
    <property type="match status" value="4"/>
</dbReference>
<feature type="repeat" description="WD" evidence="3">
    <location>
        <begin position="362"/>
        <end position="398"/>
    </location>
</feature>
<dbReference type="Pfam" id="PF00400">
    <property type="entry name" value="WD40"/>
    <property type="match status" value="5"/>
</dbReference>
<organism evidence="5 6">
    <name type="scientific">Mya arenaria</name>
    <name type="common">Soft-shell clam</name>
    <dbReference type="NCBI Taxonomy" id="6604"/>
    <lineage>
        <taxon>Eukaryota</taxon>
        <taxon>Metazoa</taxon>
        <taxon>Spiralia</taxon>
        <taxon>Lophotrochozoa</taxon>
        <taxon>Mollusca</taxon>
        <taxon>Bivalvia</taxon>
        <taxon>Autobranchia</taxon>
        <taxon>Heteroconchia</taxon>
        <taxon>Euheterodonta</taxon>
        <taxon>Imparidentia</taxon>
        <taxon>Neoheterodontei</taxon>
        <taxon>Myida</taxon>
        <taxon>Myoidea</taxon>
        <taxon>Myidae</taxon>
        <taxon>Mya</taxon>
    </lineage>
</organism>
<accession>A0ABY7DKA8</accession>
<proteinExistence type="predicted"/>
<evidence type="ECO:0000256" key="2">
    <source>
        <dbReference type="ARBA" id="ARBA00022737"/>
    </source>
</evidence>
<dbReference type="PANTHER" id="PTHR44464:SF1">
    <property type="entry name" value="WD REPEAT-CONTAINING PROTEIN 17"/>
    <property type="match status" value="1"/>
</dbReference>
<evidence type="ECO:0000313" key="5">
    <source>
        <dbReference type="EMBL" id="WAQ98157.1"/>
    </source>
</evidence>
<keyword evidence="2" id="KW-0677">Repeat</keyword>
<reference evidence="5" key="1">
    <citation type="submission" date="2022-11" db="EMBL/GenBank/DDBJ databases">
        <title>Centuries of genome instability and evolution in soft-shell clam transmissible cancer (bioRxiv).</title>
        <authorList>
            <person name="Hart S.F.M."/>
            <person name="Yonemitsu M.A."/>
            <person name="Giersch R.M."/>
            <person name="Beal B.F."/>
            <person name="Arriagada G."/>
            <person name="Davis B.W."/>
            <person name="Ostrander E.A."/>
            <person name="Goff S.P."/>
            <person name="Metzger M.J."/>
        </authorList>
    </citation>
    <scope>NUCLEOTIDE SEQUENCE</scope>
    <source>
        <strain evidence="5">MELC-2E11</strain>
        <tissue evidence="5">Siphon/mantle</tissue>
    </source>
</reference>
<dbReference type="SUPFAM" id="SSF50978">
    <property type="entry name" value="WD40 repeat-like"/>
    <property type="match status" value="2"/>
</dbReference>
<protein>
    <submittedName>
        <fullName evidence="5">WDR17-like protein</fullName>
    </submittedName>
</protein>
<evidence type="ECO:0000313" key="6">
    <source>
        <dbReference type="Proteomes" id="UP001164746"/>
    </source>
</evidence>